<evidence type="ECO:0000313" key="2">
    <source>
        <dbReference type="EMBL" id="HHM44513.1"/>
    </source>
</evidence>
<dbReference type="SFLD" id="SFLDG01018">
    <property type="entry name" value="Squalene/Phytoene_Synthase_Lik"/>
    <property type="match status" value="1"/>
</dbReference>
<dbReference type="GO" id="GO:0051996">
    <property type="term" value="F:squalene synthase [NAD(P)H] activity"/>
    <property type="evidence" value="ECO:0007669"/>
    <property type="project" value="InterPro"/>
</dbReference>
<dbReference type="GO" id="GO:0008299">
    <property type="term" value="P:isoprenoid biosynthetic process"/>
    <property type="evidence" value="ECO:0007669"/>
    <property type="project" value="UniProtKB-ARBA"/>
</dbReference>
<dbReference type="PROSITE" id="PS01045">
    <property type="entry name" value="SQUALEN_PHYTOEN_SYN_2"/>
    <property type="match status" value="1"/>
</dbReference>
<dbReference type="AlphaFoldDB" id="A0A7J3VU95"/>
<name>A0A7J3VU95_CALS0</name>
<dbReference type="Gene3D" id="1.10.600.10">
    <property type="entry name" value="Farnesyl Diphosphate Synthase"/>
    <property type="match status" value="1"/>
</dbReference>
<protein>
    <submittedName>
        <fullName evidence="2">Phytoene/squalene synthase family protein</fullName>
    </submittedName>
</protein>
<dbReference type="CDD" id="cd00683">
    <property type="entry name" value="Trans_IPPS_HH"/>
    <property type="match status" value="1"/>
</dbReference>
<dbReference type="InterPro" id="IPR033904">
    <property type="entry name" value="Trans_IPPS_HH"/>
</dbReference>
<sequence>MEPEVYKLFKRGSRTYFNSTLFFPPEVRTEVFRLYAFLRKADNFVDVIPQDVDGFFQFREEYEKAVNGYPTSDVVVREFVALSNEKKFEPAWVEAFLDAMQSDLYHKTYETIDELCKYMYGSAEVVGLFMAKILGLSEESYIYARYLGRAMQYINFIRDIREDFILGRQYLPLQELMEYGIEGFDPYLICPKIQSFQTFIRRQILRYFEWQKIAEKGYRYIPYRYLIPIKTAADMYKWTAKTIYRTPSIVFLHKVKPNKTRIFLNANVNFIQAMRFKFPLGGMTWF</sequence>
<accession>A0A7J3VU95</accession>
<dbReference type="InterPro" id="IPR002060">
    <property type="entry name" value="Squ/phyt_synthse"/>
</dbReference>
<dbReference type="EMBL" id="DRXH01000152">
    <property type="protein sequence ID" value="HHM44513.1"/>
    <property type="molecule type" value="Genomic_DNA"/>
</dbReference>
<dbReference type="PANTHER" id="PTHR31480">
    <property type="entry name" value="BIFUNCTIONAL LYCOPENE CYCLASE/PHYTOENE SYNTHASE"/>
    <property type="match status" value="1"/>
</dbReference>
<reference evidence="2" key="1">
    <citation type="journal article" date="2020" name="mSystems">
        <title>Genome- and Community-Level Interaction Insights into Carbon Utilization and Element Cycling Functions of Hydrothermarchaeota in Hydrothermal Sediment.</title>
        <authorList>
            <person name="Zhou Z."/>
            <person name="Liu Y."/>
            <person name="Xu W."/>
            <person name="Pan J."/>
            <person name="Luo Z.H."/>
            <person name="Li M."/>
        </authorList>
    </citation>
    <scope>NUCLEOTIDE SEQUENCE [LARGE SCALE GENOMIC DNA]</scope>
    <source>
        <strain evidence="2">SpSt-1074</strain>
    </source>
</reference>
<dbReference type="SUPFAM" id="SSF48576">
    <property type="entry name" value="Terpenoid synthases"/>
    <property type="match status" value="1"/>
</dbReference>
<dbReference type="Pfam" id="PF00494">
    <property type="entry name" value="SQS_PSY"/>
    <property type="match status" value="1"/>
</dbReference>
<gene>
    <name evidence="2" type="ORF">ENM31_04370</name>
</gene>
<organism evidence="2">
    <name type="scientific">Caldiarchaeum subterraneum</name>
    <dbReference type="NCBI Taxonomy" id="311458"/>
    <lineage>
        <taxon>Archaea</taxon>
        <taxon>Nitrososphaerota</taxon>
        <taxon>Candidatus Caldarchaeales</taxon>
        <taxon>Candidatus Caldarchaeaceae</taxon>
        <taxon>Candidatus Caldarchaeum</taxon>
    </lineage>
</organism>
<dbReference type="InterPro" id="IPR008949">
    <property type="entry name" value="Isoprenoid_synthase_dom_sf"/>
</dbReference>
<keyword evidence="1" id="KW-0808">Transferase</keyword>
<dbReference type="InterPro" id="IPR019845">
    <property type="entry name" value="Squalene/phytoene_synthase_CS"/>
</dbReference>
<proteinExistence type="predicted"/>
<comment type="caution">
    <text evidence="2">The sequence shown here is derived from an EMBL/GenBank/DDBJ whole genome shotgun (WGS) entry which is preliminary data.</text>
</comment>
<dbReference type="SFLD" id="SFLDS00005">
    <property type="entry name" value="Isoprenoid_Synthase_Type_I"/>
    <property type="match status" value="1"/>
</dbReference>
<evidence type="ECO:0000256" key="1">
    <source>
        <dbReference type="ARBA" id="ARBA00022679"/>
    </source>
</evidence>